<protein>
    <submittedName>
        <fullName evidence="1">Uncharacterized protein</fullName>
    </submittedName>
</protein>
<evidence type="ECO:0000313" key="5">
    <source>
        <dbReference type="EMBL" id="KAE9116345.1"/>
    </source>
</evidence>
<dbReference type="Proteomes" id="UP000441208">
    <property type="component" value="Unassembled WGS sequence"/>
</dbReference>
<evidence type="ECO:0000313" key="6">
    <source>
        <dbReference type="EMBL" id="KAE9187823.1"/>
    </source>
</evidence>
<evidence type="ECO:0000313" key="7">
    <source>
        <dbReference type="EMBL" id="KAE9200614.1"/>
    </source>
</evidence>
<evidence type="ECO:0000313" key="1">
    <source>
        <dbReference type="EMBL" id="KAE8928607.1"/>
    </source>
</evidence>
<evidence type="ECO:0000313" key="2">
    <source>
        <dbReference type="EMBL" id="KAE8988606.1"/>
    </source>
</evidence>
<dbReference type="Proteomes" id="UP000433483">
    <property type="component" value="Unassembled WGS sequence"/>
</dbReference>
<dbReference type="Proteomes" id="UP000486351">
    <property type="component" value="Unassembled WGS sequence"/>
</dbReference>
<proteinExistence type="predicted"/>
<evidence type="ECO:0000313" key="13">
    <source>
        <dbReference type="Proteomes" id="UP000437068"/>
    </source>
</evidence>
<dbReference type="EMBL" id="QXGB01001627">
    <property type="protein sequence ID" value="KAE9187823.1"/>
    <property type="molecule type" value="Genomic_DNA"/>
</dbReference>
<evidence type="ECO:0000313" key="17">
    <source>
        <dbReference type="Proteomes" id="UP000460718"/>
    </source>
</evidence>
<dbReference type="EMBL" id="QXFX01001536">
    <property type="protein sequence ID" value="KAE9088682.1"/>
    <property type="molecule type" value="Genomic_DNA"/>
</dbReference>
<evidence type="ECO:0000313" key="10">
    <source>
        <dbReference type="EMBL" id="KAE9313985.1"/>
    </source>
</evidence>
<dbReference type="EMBL" id="QXFW01001586">
    <property type="protein sequence ID" value="KAE8988606.1"/>
    <property type="molecule type" value="Genomic_DNA"/>
</dbReference>
<dbReference type="EMBL" id="QXGD01001669">
    <property type="protein sequence ID" value="KAE9201318.1"/>
    <property type="molecule type" value="Genomic_DNA"/>
</dbReference>
<evidence type="ECO:0000313" key="11">
    <source>
        <dbReference type="Proteomes" id="UP000429523"/>
    </source>
</evidence>
<sequence length="55" mass="5823">MVADFDGQEIEVIYEDLLTTDSAKSEIDVSGAETTDAKLSGDCTVLEPPGEKCEG</sequence>
<dbReference type="Proteomes" id="UP000440732">
    <property type="component" value="Unassembled WGS sequence"/>
</dbReference>
<evidence type="ECO:0000313" key="8">
    <source>
        <dbReference type="EMBL" id="KAE9201318.1"/>
    </source>
</evidence>
<gene>
    <name evidence="9" type="ORF">PF001_g19351</name>
    <name evidence="8" type="ORF">PF002_g21571</name>
    <name evidence="7" type="ORF">PF004_g18955</name>
    <name evidence="6" type="ORF">PF005_g20299</name>
    <name evidence="5" type="ORF">PF006_g19065</name>
    <name evidence="3" type="ORF">PF007_g20024</name>
    <name evidence="10" type="ORF">PF008_g19598</name>
    <name evidence="1" type="ORF">PF009_g21249</name>
    <name evidence="4" type="ORF">PF010_g19292</name>
    <name evidence="2" type="ORF">PF011_g19098</name>
</gene>
<evidence type="ECO:0000313" key="9">
    <source>
        <dbReference type="EMBL" id="KAE9291008.1"/>
    </source>
</evidence>
<dbReference type="Proteomes" id="UP000488956">
    <property type="component" value="Unassembled WGS sequence"/>
</dbReference>
<evidence type="ECO:0000313" key="18">
    <source>
        <dbReference type="Proteomes" id="UP000476176"/>
    </source>
</evidence>
<evidence type="ECO:0000313" key="12">
    <source>
        <dbReference type="Proteomes" id="UP000433483"/>
    </source>
</evidence>
<dbReference type="EMBL" id="QXFY01001591">
    <property type="protein sequence ID" value="KAE9313985.1"/>
    <property type="molecule type" value="Genomic_DNA"/>
</dbReference>
<dbReference type="AlphaFoldDB" id="A0A6A3E8E7"/>
<dbReference type="EMBL" id="QXGC01001553">
    <property type="protein sequence ID" value="KAE9200614.1"/>
    <property type="molecule type" value="Genomic_DNA"/>
</dbReference>
<dbReference type="Proteomes" id="UP000460718">
    <property type="component" value="Unassembled WGS sequence"/>
</dbReference>
<evidence type="ECO:0000313" key="14">
    <source>
        <dbReference type="Proteomes" id="UP000440367"/>
    </source>
</evidence>
<dbReference type="Proteomes" id="UP000437068">
    <property type="component" value="Unassembled WGS sequence"/>
</dbReference>
<dbReference type="Proteomes" id="UP000429523">
    <property type="component" value="Unassembled WGS sequence"/>
</dbReference>
<evidence type="ECO:0000313" key="3">
    <source>
        <dbReference type="EMBL" id="KAE9088305.1"/>
    </source>
</evidence>
<name>A0A6A3E8E7_9STRA</name>
<keyword evidence="12" id="KW-1185">Reference proteome</keyword>
<dbReference type="EMBL" id="QXGE01001561">
    <property type="protein sequence ID" value="KAE9291008.1"/>
    <property type="molecule type" value="Genomic_DNA"/>
</dbReference>
<reference evidence="11 12" key="1">
    <citation type="submission" date="2018-08" db="EMBL/GenBank/DDBJ databases">
        <title>Genomic investigation of the strawberry pathogen Phytophthora fragariae indicates pathogenicity is determined by transcriptional variation in three key races.</title>
        <authorList>
            <person name="Adams T.M."/>
            <person name="Armitage A.D."/>
            <person name="Sobczyk M.K."/>
            <person name="Bates H.J."/>
            <person name="Dunwell J.M."/>
            <person name="Nellist C.F."/>
            <person name="Harrison R.J."/>
        </authorList>
    </citation>
    <scope>NUCLEOTIDE SEQUENCE [LARGE SCALE GENOMIC DNA]</scope>
    <source>
        <strain evidence="9 13">A4</strain>
        <strain evidence="8 14">BC-1</strain>
        <strain evidence="7 18">BC-23</strain>
        <strain evidence="6 12">NOV-27</strain>
        <strain evidence="5 15">NOV-5</strain>
        <strain evidence="3 16">NOV-71</strain>
        <strain evidence="10 19">NOV-77</strain>
        <strain evidence="1 11">NOV-9</strain>
        <strain evidence="4 20">ONT-3</strain>
        <strain evidence="2 17">SCRP245</strain>
    </source>
</reference>
<dbReference type="Proteomes" id="UP000476176">
    <property type="component" value="Unassembled WGS sequence"/>
</dbReference>
<comment type="caution">
    <text evidence="1">The sequence shown here is derived from an EMBL/GenBank/DDBJ whole genome shotgun (WGS) entry which is preliminary data.</text>
</comment>
<dbReference type="EMBL" id="QXGF01001651">
    <property type="protein sequence ID" value="KAE8928607.1"/>
    <property type="molecule type" value="Genomic_DNA"/>
</dbReference>
<evidence type="ECO:0000313" key="4">
    <source>
        <dbReference type="EMBL" id="KAE9088682.1"/>
    </source>
</evidence>
<dbReference type="Proteomes" id="UP000440367">
    <property type="component" value="Unassembled WGS sequence"/>
</dbReference>
<accession>A0A6A3E8E7</accession>
<evidence type="ECO:0000313" key="16">
    <source>
        <dbReference type="Proteomes" id="UP000441208"/>
    </source>
</evidence>
<dbReference type="EMBL" id="QXGA01001539">
    <property type="protein sequence ID" value="KAE9116345.1"/>
    <property type="molecule type" value="Genomic_DNA"/>
</dbReference>
<evidence type="ECO:0000313" key="15">
    <source>
        <dbReference type="Proteomes" id="UP000440732"/>
    </source>
</evidence>
<evidence type="ECO:0000313" key="20">
    <source>
        <dbReference type="Proteomes" id="UP000488956"/>
    </source>
</evidence>
<dbReference type="EMBL" id="QXFZ01001569">
    <property type="protein sequence ID" value="KAE9088305.1"/>
    <property type="molecule type" value="Genomic_DNA"/>
</dbReference>
<organism evidence="1 11">
    <name type="scientific">Phytophthora fragariae</name>
    <dbReference type="NCBI Taxonomy" id="53985"/>
    <lineage>
        <taxon>Eukaryota</taxon>
        <taxon>Sar</taxon>
        <taxon>Stramenopiles</taxon>
        <taxon>Oomycota</taxon>
        <taxon>Peronosporomycetes</taxon>
        <taxon>Peronosporales</taxon>
        <taxon>Peronosporaceae</taxon>
        <taxon>Phytophthora</taxon>
    </lineage>
</organism>
<evidence type="ECO:0000313" key="19">
    <source>
        <dbReference type="Proteomes" id="UP000486351"/>
    </source>
</evidence>